<evidence type="ECO:0000256" key="1">
    <source>
        <dbReference type="ARBA" id="ARBA00006484"/>
    </source>
</evidence>
<dbReference type="PRINTS" id="PR00080">
    <property type="entry name" value="SDRFAMILY"/>
</dbReference>
<dbReference type="PANTHER" id="PTHR44196:SF1">
    <property type="entry name" value="DEHYDROGENASE_REDUCTASE SDR FAMILY MEMBER 7B"/>
    <property type="match status" value="1"/>
</dbReference>
<dbReference type="KEGG" id="mmag:MMAD_36000"/>
<feature type="region of interest" description="Disordered" evidence="4">
    <location>
        <begin position="277"/>
        <end position="307"/>
    </location>
</feature>
<gene>
    <name evidence="6" type="ORF">MMAD_36000</name>
</gene>
<evidence type="ECO:0000256" key="3">
    <source>
        <dbReference type="RuleBase" id="RU000363"/>
    </source>
</evidence>
<dbReference type="CDD" id="cd05233">
    <property type="entry name" value="SDR_c"/>
    <property type="match status" value="1"/>
</dbReference>
<keyword evidence="7" id="KW-1185">Reference proteome</keyword>
<evidence type="ECO:0000313" key="6">
    <source>
        <dbReference type="EMBL" id="BBZ29305.1"/>
    </source>
</evidence>
<dbReference type="InterPro" id="IPR036291">
    <property type="entry name" value="NAD(P)-bd_dom_sf"/>
</dbReference>
<accession>A0A7I7XJL2</accession>
<dbReference type="GO" id="GO:0016491">
    <property type="term" value="F:oxidoreductase activity"/>
    <property type="evidence" value="ECO:0007669"/>
    <property type="project" value="UniProtKB-KW"/>
</dbReference>
<proteinExistence type="inferred from homology"/>
<comment type="similarity">
    <text evidence="1 3">Belongs to the short-chain dehydrogenases/reductases (SDR) family.</text>
</comment>
<dbReference type="Proteomes" id="UP000466517">
    <property type="component" value="Chromosome"/>
</dbReference>
<dbReference type="PANTHER" id="PTHR44196">
    <property type="entry name" value="DEHYDROGENASE/REDUCTASE SDR FAMILY MEMBER 7B"/>
    <property type="match status" value="1"/>
</dbReference>
<evidence type="ECO:0000313" key="7">
    <source>
        <dbReference type="Proteomes" id="UP000466517"/>
    </source>
</evidence>
<keyword evidence="2" id="KW-0560">Oxidoreductase</keyword>
<dbReference type="AlphaFoldDB" id="A0A7I7XJL2"/>
<dbReference type="EMBL" id="AP022610">
    <property type="protein sequence ID" value="BBZ29305.1"/>
    <property type="molecule type" value="Genomic_DNA"/>
</dbReference>
<dbReference type="GO" id="GO:0016020">
    <property type="term" value="C:membrane"/>
    <property type="evidence" value="ECO:0007669"/>
    <property type="project" value="TreeGrafter"/>
</dbReference>
<feature type="domain" description="Ketoreductase" evidence="5">
    <location>
        <begin position="8"/>
        <end position="190"/>
    </location>
</feature>
<dbReference type="RefSeq" id="WP_163739738.1">
    <property type="nucleotide sequence ID" value="NZ_AP022610.1"/>
</dbReference>
<dbReference type="SMART" id="SM00822">
    <property type="entry name" value="PKS_KR"/>
    <property type="match status" value="1"/>
</dbReference>
<protein>
    <submittedName>
        <fullName evidence="6">Oxidoreductase</fullName>
    </submittedName>
</protein>
<dbReference type="SUPFAM" id="SSF51735">
    <property type="entry name" value="NAD(P)-binding Rossmann-fold domains"/>
    <property type="match status" value="1"/>
</dbReference>
<dbReference type="InterPro" id="IPR057326">
    <property type="entry name" value="KR_dom"/>
</dbReference>
<evidence type="ECO:0000259" key="5">
    <source>
        <dbReference type="SMART" id="SM00822"/>
    </source>
</evidence>
<sequence length="307" mass="32826">MTKAFDDKVVLVTGASRGIGKATALAFASQGASLVLAARSARRLDQVRNDIHDRGGEAISVPTDITSTEEVAALVDAAMTRYGRIDVLVNNAGIGHVGAADDPRFGTDLHDTLQASLFGAIRLTQQVLPILRRQQSGSIVNMSSVMGRKAFARFGGYAIVMHGVSAFTDALRQELAGTNIAVSVIHPALTATDLLREVDETQMPPPFRHMTPLSAEEVGEAVVKAVRRGTPRVILPRRAGLLLLGEAVSPRLGDLIASALTRRPLARLMGFSRGRTYHQTLAARTDTTPPDTTPRRSGHQLPTTSTR</sequence>
<reference evidence="6 7" key="1">
    <citation type="journal article" date="2019" name="Emerg. Microbes Infect.">
        <title>Comprehensive subspecies identification of 175 nontuberculous mycobacteria species based on 7547 genomic profiles.</title>
        <authorList>
            <person name="Matsumoto Y."/>
            <person name="Kinjo T."/>
            <person name="Motooka D."/>
            <person name="Nabeya D."/>
            <person name="Jung N."/>
            <person name="Uechi K."/>
            <person name="Horii T."/>
            <person name="Iida T."/>
            <person name="Fujita J."/>
            <person name="Nakamura S."/>
        </authorList>
    </citation>
    <scope>NUCLEOTIDE SEQUENCE [LARGE SCALE GENOMIC DNA]</scope>
    <source>
        <strain evidence="6 7">JCM 13574</strain>
    </source>
</reference>
<organism evidence="6 7">
    <name type="scientific">Mycolicibacterium madagascariense</name>
    <dbReference type="NCBI Taxonomy" id="212765"/>
    <lineage>
        <taxon>Bacteria</taxon>
        <taxon>Bacillati</taxon>
        <taxon>Actinomycetota</taxon>
        <taxon>Actinomycetes</taxon>
        <taxon>Mycobacteriales</taxon>
        <taxon>Mycobacteriaceae</taxon>
        <taxon>Mycolicibacterium</taxon>
    </lineage>
</organism>
<dbReference type="Gene3D" id="3.40.50.720">
    <property type="entry name" value="NAD(P)-binding Rossmann-like Domain"/>
    <property type="match status" value="1"/>
</dbReference>
<evidence type="ECO:0000256" key="4">
    <source>
        <dbReference type="SAM" id="MobiDB-lite"/>
    </source>
</evidence>
<name>A0A7I7XJL2_9MYCO</name>
<evidence type="ECO:0000256" key="2">
    <source>
        <dbReference type="ARBA" id="ARBA00023002"/>
    </source>
</evidence>
<dbReference type="Pfam" id="PF00106">
    <property type="entry name" value="adh_short"/>
    <property type="match status" value="1"/>
</dbReference>
<dbReference type="InterPro" id="IPR002347">
    <property type="entry name" value="SDR_fam"/>
</dbReference>
<dbReference type="PRINTS" id="PR00081">
    <property type="entry name" value="GDHRDH"/>
</dbReference>